<protein>
    <recommendedName>
        <fullName evidence="1">GAF domain-containing protein</fullName>
    </recommendedName>
</protein>
<name>A0A235BV17_UNCW3</name>
<dbReference type="Proteomes" id="UP000215215">
    <property type="component" value="Unassembled WGS sequence"/>
</dbReference>
<evidence type="ECO:0000313" key="3">
    <source>
        <dbReference type="Proteomes" id="UP000215215"/>
    </source>
</evidence>
<evidence type="ECO:0000313" key="2">
    <source>
        <dbReference type="EMBL" id="OYD16250.1"/>
    </source>
</evidence>
<reference evidence="2 3" key="1">
    <citation type="submission" date="2017-07" db="EMBL/GenBank/DDBJ databases">
        <title>Recovery of genomes from metagenomes via a dereplication, aggregation, and scoring strategy.</title>
        <authorList>
            <person name="Sieber C.M."/>
            <person name="Probst A.J."/>
            <person name="Sharrar A."/>
            <person name="Thomas B.C."/>
            <person name="Hess M."/>
            <person name="Tringe S.G."/>
            <person name="Banfield J.F."/>
        </authorList>
    </citation>
    <scope>NUCLEOTIDE SEQUENCE [LARGE SCALE GENOMIC DNA]</scope>
    <source>
        <strain evidence="2">JGI_Cruoil_03_44_89</strain>
    </source>
</reference>
<gene>
    <name evidence="2" type="ORF">CH333_03860</name>
</gene>
<organism evidence="2 3">
    <name type="scientific">candidate division WOR-3 bacterium JGI_Cruoil_03_44_89</name>
    <dbReference type="NCBI Taxonomy" id="1973748"/>
    <lineage>
        <taxon>Bacteria</taxon>
        <taxon>Bacteria division WOR-3</taxon>
    </lineage>
</organism>
<feature type="domain" description="GAF" evidence="1">
    <location>
        <begin position="5"/>
        <end position="138"/>
    </location>
</feature>
<evidence type="ECO:0000259" key="1">
    <source>
        <dbReference type="SMART" id="SM00065"/>
    </source>
</evidence>
<dbReference type="SMART" id="SM00065">
    <property type="entry name" value="GAF"/>
    <property type="match status" value="1"/>
</dbReference>
<dbReference type="InterPro" id="IPR003018">
    <property type="entry name" value="GAF"/>
</dbReference>
<dbReference type="InterPro" id="IPR029016">
    <property type="entry name" value="GAF-like_dom_sf"/>
</dbReference>
<dbReference type="EMBL" id="NOZQ01000076">
    <property type="protein sequence ID" value="OYD16250.1"/>
    <property type="molecule type" value="Genomic_DNA"/>
</dbReference>
<sequence length="138" mass="15653">MEKENMKEFIRGIVSLLYKCFGHYSWVGIYLLRDNELRLGPWKGKAPTQHTVIPLGKAICGIAATTGKTEIIDEVRSDDRYLACFPETRSEIVVPIKKEGRVIGEIDIDSEKAFAFQKDDRRFLEALANFLSDILDAS</sequence>
<proteinExistence type="predicted"/>
<dbReference type="AlphaFoldDB" id="A0A235BV17"/>
<dbReference type="Gene3D" id="3.30.450.40">
    <property type="match status" value="1"/>
</dbReference>
<dbReference type="SUPFAM" id="SSF55781">
    <property type="entry name" value="GAF domain-like"/>
    <property type="match status" value="1"/>
</dbReference>
<comment type="caution">
    <text evidence="2">The sequence shown here is derived from an EMBL/GenBank/DDBJ whole genome shotgun (WGS) entry which is preliminary data.</text>
</comment>
<dbReference type="Pfam" id="PF13185">
    <property type="entry name" value="GAF_2"/>
    <property type="match status" value="1"/>
</dbReference>
<accession>A0A235BV17</accession>